<dbReference type="CDD" id="cd05015">
    <property type="entry name" value="SIS_PGI_1"/>
    <property type="match status" value="1"/>
</dbReference>
<evidence type="ECO:0000256" key="8">
    <source>
        <dbReference type="RuleBase" id="RU000612"/>
    </source>
</evidence>
<reference evidence="9 10" key="1">
    <citation type="submission" date="2024-02" db="EMBL/GenBank/DDBJ databases">
        <title>New especies of Spiribacter isolated from saline water.</title>
        <authorList>
            <person name="Leon M.J."/>
            <person name="De La Haba R."/>
            <person name="Sanchez-Porro C."/>
            <person name="Ventosa A."/>
        </authorList>
    </citation>
    <scope>NUCLEOTIDE SEQUENCE [LARGE SCALE GENOMIC DNA]</scope>
    <source>
        <strain evidence="10">ag22IC4-189</strain>
    </source>
</reference>
<gene>
    <name evidence="7 9" type="primary">pgi</name>
    <name evidence="9" type="ORF">V6X30_05790</name>
</gene>
<proteinExistence type="inferred from homology"/>
<dbReference type="Gene3D" id="1.10.1390.10">
    <property type="match status" value="1"/>
</dbReference>
<evidence type="ECO:0000256" key="1">
    <source>
        <dbReference type="ARBA" id="ARBA00004926"/>
    </source>
</evidence>
<dbReference type="SUPFAM" id="SSF53697">
    <property type="entry name" value="SIS domain"/>
    <property type="match status" value="1"/>
</dbReference>
<dbReference type="Gene3D" id="3.40.50.10490">
    <property type="entry name" value="Glucose-6-phosphate isomerase like protein, domain 1"/>
    <property type="match status" value="2"/>
</dbReference>
<feature type="active site" evidence="7">
    <location>
        <position position="493"/>
    </location>
</feature>
<dbReference type="InterPro" id="IPR035482">
    <property type="entry name" value="SIS_PGI_2"/>
</dbReference>
<dbReference type="PROSITE" id="PS00765">
    <property type="entry name" value="P_GLUCOSE_ISOMERASE_1"/>
    <property type="match status" value="1"/>
</dbReference>
<keyword evidence="4 7" id="KW-0324">Glycolysis</keyword>
<organism evidence="9 10">
    <name type="scientific">Spiribacter insolitus</name>
    <dbReference type="NCBI Taxonomy" id="3122417"/>
    <lineage>
        <taxon>Bacteria</taxon>
        <taxon>Pseudomonadati</taxon>
        <taxon>Pseudomonadota</taxon>
        <taxon>Gammaproteobacteria</taxon>
        <taxon>Chromatiales</taxon>
        <taxon>Ectothiorhodospiraceae</taxon>
        <taxon>Spiribacter</taxon>
    </lineage>
</organism>
<evidence type="ECO:0000256" key="2">
    <source>
        <dbReference type="ARBA" id="ARBA00006604"/>
    </source>
</evidence>
<dbReference type="HAMAP" id="MF_00473">
    <property type="entry name" value="G6P_isomerase"/>
    <property type="match status" value="1"/>
</dbReference>
<dbReference type="Pfam" id="PF00342">
    <property type="entry name" value="PGI"/>
    <property type="match status" value="1"/>
</dbReference>
<evidence type="ECO:0000256" key="4">
    <source>
        <dbReference type="ARBA" id="ARBA00023152"/>
    </source>
</evidence>
<evidence type="ECO:0000313" key="10">
    <source>
        <dbReference type="Proteomes" id="UP001556637"/>
    </source>
</evidence>
<evidence type="ECO:0000313" key="9">
    <source>
        <dbReference type="EMBL" id="MEX0430905.1"/>
    </source>
</evidence>
<dbReference type="CDD" id="cd05016">
    <property type="entry name" value="SIS_PGI_2"/>
    <property type="match status" value="1"/>
</dbReference>
<dbReference type="InterPro" id="IPR046348">
    <property type="entry name" value="SIS_dom_sf"/>
</dbReference>
<dbReference type="InterPro" id="IPR001672">
    <property type="entry name" value="G6P_Isomerase"/>
</dbReference>
<comment type="caution">
    <text evidence="9">The sequence shown here is derived from an EMBL/GenBank/DDBJ whole genome shotgun (WGS) entry which is preliminary data.</text>
</comment>
<dbReference type="PRINTS" id="PR00662">
    <property type="entry name" value="G6PISOMERASE"/>
</dbReference>
<evidence type="ECO:0000256" key="7">
    <source>
        <dbReference type="HAMAP-Rule" id="MF_00473"/>
    </source>
</evidence>
<keyword evidence="5 7" id="KW-0413">Isomerase</keyword>
<dbReference type="PROSITE" id="PS51463">
    <property type="entry name" value="P_GLUCOSE_ISOMERASE_3"/>
    <property type="match status" value="1"/>
</dbReference>
<dbReference type="InterPro" id="IPR035476">
    <property type="entry name" value="SIS_PGI_1"/>
</dbReference>
<dbReference type="EMBL" id="JBAKFF010000001">
    <property type="protein sequence ID" value="MEX0430905.1"/>
    <property type="molecule type" value="Genomic_DNA"/>
</dbReference>
<sequence>MKTLEHTEAWQRLWASREAIATQSINGLFAEDADRFEDFSLTAGGMLLDYSKQPLSRQTRERLLELARARDVIGQRDAMLAGEPINASEGRAVLHTALRVPEGETGWAGADIARAVEDTRSRMAELAEAIRTGRRTGATGQPIEHVINIGIGGSDLGPRLVLEALAPLADGPAVHFVANVDGVELQQAMAHCDPERTLVLVVSKSFGTVETMANAHEAMAWLRRRVPADNVLERQVMAVTASLDRVRELGLDPELALPMWDWVGGRYSLWSAVGFAIVLGIGPEAFESLLAGAHAMDRHFAEAPLESNMPVMLGLVSVLNGTLLGRRSQAVVPYTERLGRLSAYLQQLVMESNGKSVDRSGHPVTFSTAAAIWGQTGTPGQHAFFQALHQGTDVVPVDFIGVARPVAGERGDPLELTANLFAQSQALMQGRGDADMAAERRCPGNRPSNTILLEALTPSSLGALIALYEHRTFVEAALWGITAFDQFGVELGKVLAADLKPLIAGGQALDGVDGSTAGLIARYRDWRG</sequence>
<dbReference type="PROSITE" id="PS00174">
    <property type="entry name" value="P_GLUCOSE_ISOMERASE_2"/>
    <property type="match status" value="1"/>
</dbReference>
<dbReference type="EC" id="5.3.1.9" evidence="7"/>
<evidence type="ECO:0000256" key="5">
    <source>
        <dbReference type="ARBA" id="ARBA00023235"/>
    </source>
</evidence>
<keyword evidence="10" id="KW-1185">Reference proteome</keyword>
<comment type="pathway">
    <text evidence="7">Carbohydrate biosynthesis; gluconeogenesis.</text>
</comment>
<feature type="active site" description="Proton donor" evidence="7">
    <location>
        <position position="351"/>
    </location>
</feature>
<feature type="active site" evidence="7">
    <location>
        <position position="382"/>
    </location>
</feature>
<dbReference type="PANTHER" id="PTHR11469">
    <property type="entry name" value="GLUCOSE-6-PHOSPHATE ISOMERASE"/>
    <property type="match status" value="1"/>
</dbReference>
<accession>A0ABV3T7Y6</accession>
<dbReference type="RefSeq" id="WP_367983677.1">
    <property type="nucleotide sequence ID" value="NZ_JBAKFF010000001.1"/>
</dbReference>
<keyword evidence="3 7" id="KW-0312">Gluconeogenesis</keyword>
<dbReference type="NCBIfam" id="NF001211">
    <property type="entry name" value="PRK00179.1"/>
    <property type="match status" value="1"/>
</dbReference>
<comment type="pathway">
    <text evidence="1 7 8">Carbohydrate degradation; glycolysis; D-glyceraldehyde 3-phosphate and glycerone phosphate from D-glucose: step 2/4.</text>
</comment>
<comment type="subcellular location">
    <subcellularLocation>
        <location evidence="7">Cytoplasm</location>
    </subcellularLocation>
</comment>
<name>A0ABV3T7Y6_9GAMM</name>
<evidence type="ECO:0000256" key="6">
    <source>
        <dbReference type="ARBA" id="ARBA00029321"/>
    </source>
</evidence>
<dbReference type="Proteomes" id="UP001556637">
    <property type="component" value="Unassembled WGS sequence"/>
</dbReference>
<comment type="similarity">
    <text evidence="2 7 8">Belongs to the GPI family.</text>
</comment>
<dbReference type="InterPro" id="IPR018189">
    <property type="entry name" value="Phosphoglucose_isomerase_CS"/>
</dbReference>
<protein>
    <recommendedName>
        <fullName evidence="7">Glucose-6-phosphate isomerase</fullName>
        <shortName evidence="7">GPI</shortName>
        <ecNumber evidence="7">5.3.1.9</ecNumber>
    </recommendedName>
    <alternativeName>
        <fullName evidence="7">Phosphoglucose isomerase</fullName>
        <shortName evidence="7">PGI</shortName>
    </alternativeName>
    <alternativeName>
        <fullName evidence="7">Phosphohexose isomerase</fullName>
        <shortName evidence="7">PHI</shortName>
    </alternativeName>
</protein>
<dbReference type="PANTHER" id="PTHR11469:SF1">
    <property type="entry name" value="GLUCOSE-6-PHOSPHATE ISOMERASE"/>
    <property type="match status" value="1"/>
</dbReference>
<keyword evidence="7" id="KW-0963">Cytoplasm</keyword>
<dbReference type="GO" id="GO:0004347">
    <property type="term" value="F:glucose-6-phosphate isomerase activity"/>
    <property type="evidence" value="ECO:0007669"/>
    <property type="project" value="UniProtKB-EC"/>
</dbReference>
<comment type="catalytic activity">
    <reaction evidence="6 7 8">
        <text>alpha-D-glucose 6-phosphate = beta-D-fructose 6-phosphate</text>
        <dbReference type="Rhea" id="RHEA:11816"/>
        <dbReference type="ChEBI" id="CHEBI:57634"/>
        <dbReference type="ChEBI" id="CHEBI:58225"/>
        <dbReference type="EC" id="5.3.1.9"/>
    </reaction>
</comment>
<evidence type="ECO:0000256" key="3">
    <source>
        <dbReference type="ARBA" id="ARBA00022432"/>
    </source>
</evidence>
<comment type="function">
    <text evidence="7">Catalyzes the reversible isomerization of glucose-6-phosphate to fructose-6-phosphate.</text>
</comment>
<dbReference type="InterPro" id="IPR023096">
    <property type="entry name" value="G6P_Isomerase_C"/>
</dbReference>